<gene>
    <name evidence="3" type="ORF">EJ357_39770</name>
</gene>
<dbReference type="PANTHER" id="PTHR45856:SF11">
    <property type="entry name" value="FUNGAL LIPASE-LIKE DOMAIN-CONTAINING PROTEIN"/>
    <property type="match status" value="1"/>
</dbReference>
<dbReference type="Gene3D" id="3.40.50.1820">
    <property type="entry name" value="alpha/beta hydrolase"/>
    <property type="match status" value="1"/>
</dbReference>
<sequence length="519" mass="55873">MRTGTGASTLPTAHGTHSEGSRRCAPGRSGCEQSRGERRSGTSSGCLGAGRQSVSVPPHPSIPATPPGPHPQWPGNDGRRSSAGLTTPAAGGVLTIRRRSGGGPTMRDAYVKGPGFAELRPAKPPTDPSGFPVYPDLVDRLAEDKHQPDPDGVVPHVLATCSAYAYAGFQHQGDPETVSMIMARLGMEENACRVFEQRVDALYIASAAYLVQDKDRRVVILAYRGTQPEDIISILTDADVRPETLAVELQGRRHEVHAGFYRNVRATRHLVVRALEGALRGESVNPDEQGTRGDGLEALYITGHSLGGAMAALMAVTLVHEPRYRHITDKLKGVYTFGQPMVGGPDLARACTQAPGPLSDRLLRYIFDRDVVPALPPRPVGPYAPFGREFHYRRPRGLTDTALAFAADSAVEALTLPGDVLRAAANRDWSDLSRRVGTLRRLPRGQAQGWTEVTEPHLHYPQMDTLAGLAVVAPLAFFAAKLALTRTIPFKYSFDDHGPGHYVNALAPPGVLSEFGDVL</sequence>
<protein>
    <recommendedName>
        <fullName evidence="2">Fungal lipase-type domain-containing protein</fullName>
    </recommendedName>
</protein>
<dbReference type="PANTHER" id="PTHR45856">
    <property type="entry name" value="ALPHA/BETA-HYDROLASES SUPERFAMILY PROTEIN"/>
    <property type="match status" value="1"/>
</dbReference>
<dbReference type="GO" id="GO:0006629">
    <property type="term" value="P:lipid metabolic process"/>
    <property type="evidence" value="ECO:0007669"/>
    <property type="project" value="InterPro"/>
</dbReference>
<dbReference type="EMBL" id="CP034539">
    <property type="protein sequence ID" value="AZQ38830.1"/>
    <property type="molecule type" value="Genomic_DNA"/>
</dbReference>
<dbReference type="InterPro" id="IPR002921">
    <property type="entry name" value="Fungal_lipase-type"/>
</dbReference>
<accession>A0A3Q9EZB3</accession>
<organism evidence="3 4">
    <name type="scientific">Streptomyces cyaneochromogenes</name>
    <dbReference type="NCBI Taxonomy" id="2496836"/>
    <lineage>
        <taxon>Bacteria</taxon>
        <taxon>Bacillati</taxon>
        <taxon>Actinomycetota</taxon>
        <taxon>Actinomycetes</taxon>
        <taxon>Kitasatosporales</taxon>
        <taxon>Streptomycetaceae</taxon>
        <taxon>Streptomyces</taxon>
    </lineage>
</organism>
<name>A0A3Q9EZB3_9ACTN</name>
<dbReference type="OrthoDB" id="5522031at2"/>
<evidence type="ECO:0000313" key="3">
    <source>
        <dbReference type="EMBL" id="AZQ38830.1"/>
    </source>
</evidence>
<dbReference type="SUPFAM" id="SSF53474">
    <property type="entry name" value="alpha/beta-Hydrolases"/>
    <property type="match status" value="1"/>
</dbReference>
<keyword evidence="4" id="KW-1185">Reference proteome</keyword>
<feature type="domain" description="Fungal lipase-type" evidence="2">
    <location>
        <begin position="221"/>
        <end position="378"/>
    </location>
</feature>
<proteinExistence type="predicted"/>
<dbReference type="KEGG" id="scya:EJ357_39770"/>
<dbReference type="CDD" id="cd00519">
    <property type="entry name" value="Lipase_3"/>
    <property type="match status" value="1"/>
</dbReference>
<reference evidence="3 4" key="1">
    <citation type="journal article" date="2019" name="Int. J. Syst. Evol. Microbiol.">
        <title>Streptomyces cyaneochromogenes sp. nov., a blue pigment-producing actinomycete from manganese-contaminated soil.</title>
        <authorList>
            <person name="Tang X."/>
            <person name="Zhao J."/>
            <person name="Li K."/>
            <person name="Chen Z."/>
            <person name="Sun Y."/>
            <person name="Gao J."/>
        </authorList>
    </citation>
    <scope>NUCLEOTIDE SEQUENCE [LARGE SCALE GENOMIC DNA]</scope>
    <source>
        <strain evidence="3 4">MK-45</strain>
    </source>
</reference>
<dbReference type="Pfam" id="PF01764">
    <property type="entry name" value="Lipase_3"/>
    <property type="match status" value="1"/>
</dbReference>
<evidence type="ECO:0000313" key="4">
    <source>
        <dbReference type="Proteomes" id="UP000280298"/>
    </source>
</evidence>
<feature type="compositionally biased region" description="Polar residues" evidence="1">
    <location>
        <begin position="1"/>
        <end position="11"/>
    </location>
</feature>
<feature type="compositionally biased region" description="Pro residues" evidence="1">
    <location>
        <begin position="57"/>
        <end position="72"/>
    </location>
</feature>
<dbReference type="InterPro" id="IPR051218">
    <property type="entry name" value="Sec_MonoDiacylglyc_Lipase"/>
</dbReference>
<dbReference type="Proteomes" id="UP000280298">
    <property type="component" value="Chromosome"/>
</dbReference>
<dbReference type="InterPro" id="IPR029058">
    <property type="entry name" value="AB_hydrolase_fold"/>
</dbReference>
<feature type="region of interest" description="Disordered" evidence="1">
    <location>
        <begin position="1"/>
        <end position="108"/>
    </location>
</feature>
<evidence type="ECO:0000256" key="1">
    <source>
        <dbReference type="SAM" id="MobiDB-lite"/>
    </source>
</evidence>
<dbReference type="AlphaFoldDB" id="A0A3Q9EZB3"/>
<evidence type="ECO:0000259" key="2">
    <source>
        <dbReference type="Pfam" id="PF01764"/>
    </source>
</evidence>